<accession>A0AAD4YK57</accession>
<comment type="caution">
    <text evidence="1">The sequence shown here is derived from an EMBL/GenBank/DDBJ whole genome shotgun (WGS) entry which is preliminary data.</text>
</comment>
<organism evidence="1 2">
    <name type="scientific">Prunus dulcis</name>
    <name type="common">Almond</name>
    <name type="synonym">Amygdalus dulcis</name>
    <dbReference type="NCBI Taxonomy" id="3755"/>
    <lineage>
        <taxon>Eukaryota</taxon>
        <taxon>Viridiplantae</taxon>
        <taxon>Streptophyta</taxon>
        <taxon>Embryophyta</taxon>
        <taxon>Tracheophyta</taxon>
        <taxon>Spermatophyta</taxon>
        <taxon>Magnoliopsida</taxon>
        <taxon>eudicotyledons</taxon>
        <taxon>Gunneridae</taxon>
        <taxon>Pentapetalae</taxon>
        <taxon>rosids</taxon>
        <taxon>fabids</taxon>
        <taxon>Rosales</taxon>
        <taxon>Rosaceae</taxon>
        <taxon>Amygdaloideae</taxon>
        <taxon>Amygdaleae</taxon>
        <taxon>Prunus</taxon>
    </lineage>
</organism>
<reference evidence="1 2" key="1">
    <citation type="journal article" date="2022" name="G3 (Bethesda)">
        <title>Whole-genome sequence and methylome profiling of the almond [Prunus dulcis (Mill.) D.A. Webb] cultivar 'Nonpareil'.</title>
        <authorList>
            <person name="D'Amico-Willman K.M."/>
            <person name="Ouma W.Z."/>
            <person name="Meulia T."/>
            <person name="Sideli G.M."/>
            <person name="Gradziel T.M."/>
            <person name="Fresnedo-Ramirez J."/>
        </authorList>
    </citation>
    <scope>NUCLEOTIDE SEQUENCE [LARGE SCALE GENOMIC DNA]</scope>
    <source>
        <strain evidence="1">Clone GOH B32 T37-40</strain>
    </source>
</reference>
<name>A0AAD4YK57_PRUDU</name>
<geneLocation type="mitochondrion" evidence="1"/>
<dbReference type="EMBL" id="JAJFAZ020000010">
    <property type="protein sequence ID" value="KAI5311498.1"/>
    <property type="molecule type" value="Genomic_DNA"/>
</dbReference>
<gene>
    <name evidence="1" type="ORF">L3X38_000224</name>
</gene>
<keyword evidence="2" id="KW-1185">Reference proteome</keyword>
<evidence type="ECO:0000313" key="2">
    <source>
        <dbReference type="Proteomes" id="UP001054821"/>
    </source>
</evidence>
<protein>
    <submittedName>
        <fullName evidence="1">Uncharacterized protein</fullName>
    </submittedName>
</protein>
<dbReference type="Proteomes" id="UP001054821">
    <property type="component" value="Mitochondrion MT"/>
</dbReference>
<dbReference type="AlphaFoldDB" id="A0AAD4YK57"/>
<proteinExistence type="predicted"/>
<keyword evidence="1" id="KW-0496">Mitochondrion</keyword>
<sequence>MECISPIHLDLDLLDPLVINLSLLAHPFPSIGLASPIPFDPSPNSFPGVYAEAGYPRLGLNLVKGVLCPHDPAGETLPRKGEKNLLDPLDLLG</sequence>
<evidence type="ECO:0000313" key="1">
    <source>
        <dbReference type="EMBL" id="KAI5311498.1"/>
    </source>
</evidence>